<dbReference type="STRING" id="658218.SAMN05216562_1294"/>
<evidence type="ECO:0000259" key="2">
    <source>
        <dbReference type="Pfam" id="PF14534"/>
    </source>
</evidence>
<dbReference type="RefSeq" id="WP_091386244.1">
    <property type="nucleotide sequence ID" value="NZ_FNQO01000001.1"/>
</dbReference>
<dbReference type="Pfam" id="PF14534">
    <property type="entry name" value="DUF4440"/>
    <property type="match status" value="1"/>
</dbReference>
<keyword evidence="1" id="KW-0732">Signal</keyword>
<sequence>MRALLGILLFALLAAQASAGDREQLRQQLDQFLAGAAGDADVHQRFWADDLIYTSSSGRRFGKDVIMQGLEGAKGQPVTASYRAEEVDIRLFDDTAVVAFKLVGEDRSSGEAVTSHYFNTGTFVKRNGEWRAVAWQATKIPGEDK</sequence>
<dbReference type="Gene3D" id="3.10.450.50">
    <property type="match status" value="1"/>
</dbReference>
<gene>
    <name evidence="3" type="ORF">SAMN05216562_1294</name>
</gene>
<reference evidence="4" key="1">
    <citation type="submission" date="2016-10" db="EMBL/GenBank/DDBJ databases">
        <authorList>
            <person name="Varghese N."/>
            <person name="Submissions S."/>
        </authorList>
    </citation>
    <scope>NUCLEOTIDE SEQUENCE [LARGE SCALE GENOMIC DNA]</scope>
    <source>
        <strain evidence="4">CGMCC 1.10657</strain>
    </source>
</reference>
<dbReference type="OrthoDB" id="5768302at2"/>
<accession>A0A1H3X3I3</accession>
<feature type="signal peptide" evidence="1">
    <location>
        <begin position="1"/>
        <end position="19"/>
    </location>
</feature>
<dbReference type="EMBL" id="FNQO01000001">
    <property type="protein sequence ID" value="SDZ93541.1"/>
    <property type="molecule type" value="Genomic_DNA"/>
</dbReference>
<evidence type="ECO:0000313" key="3">
    <source>
        <dbReference type="EMBL" id="SDZ93541.1"/>
    </source>
</evidence>
<dbReference type="Proteomes" id="UP000198658">
    <property type="component" value="Unassembled WGS sequence"/>
</dbReference>
<evidence type="ECO:0000313" key="4">
    <source>
        <dbReference type="Proteomes" id="UP000198658"/>
    </source>
</evidence>
<dbReference type="AlphaFoldDB" id="A0A1H3X3I3"/>
<name>A0A1H3X3I3_9GAMM</name>
<evidence type="ECO:0000256" key="1">
    <source>
        <dbReference type="SAM" id="SignalP"/>
    </source>
</evidence>
<keyword evidence="4" id="KW-1185">Reference proteome</keyword>
<dbReference type="SUPFAM" id="SSF54427">
    <property type="entry name" value="NTF2-like"/>
    <property type="match status" value="1"/>
</dbReference>
<dbReference type="InterPro" id="IPR032710">
    <property type="entry name" value="NTF2-like_dom_sf"/>
</dbReference>
<protein>
    <recommendedName>
        <fullName evidence="2">DUF4440 domain-containing protein</fullName>
    </recommendedName>
</protein>
<feature type="domain" description="DUF4440" evidence="2">
    <location>
        <begin position="36"/>
        <end position="131"/>
    </location>
</feature>
<feature type="chain" id="PRO_5011444956" description="DUF4440 domain-containing protein" evidence="1">
    <location>
        <begin position="20"/>
        <end position="145"/>
    </location>
</feature>
<organism evidence="3 4">
    <name type="scientific">Microbulbifer marinus</name>
    <dbReference type="NCBI Taxonomy" id="658218"/>
    <lineage>
        <taxon>Bacteria</taxon>
        <taxon>Pseudomonadati</taxon>
        <taxon>Pseudomonadota</taxon>
        <taxon>Gammaproteobacteria</taxon>
        <taxon>Cellvibrionales</taxon>
        <taxon>Microbulbiferaceae</taxon>
        <taxon>Microbulbifer</taxon>
    </lineage>
</organism>
<proteinExistence type="predicted"/>
<dbReference type="InterPro" id="IPR027843">
    <property type="entry name" value="DUF4440"/>
</dbReference>